<feature type="domain" description="Glutamine amidotransferase" evidence="5">
    <location>
        <begin position="9"/>
        <end position="193"/>
    </location>
</feature>
<dbReference type="PRINTS" id="PR00097">
    <property type="entry name" value="ANTSNTHASEII"/>
</dbReference>
<comment type="caution">
    <text evidence="6">The sequence shown here is derived from an EMBL/GenBank/DDBJ whole genome shotgun (WGS) entry which is preliminary data.</text>
</comment>
<dbReference type="SUPFAM" id="SSF52317">
    <property type="entry name" value="Class I glutamine amidotransferase-like"/>
    <property type="match status" value="1"/>
</dbReference>
<dbReference type="InterPro" id="IPR029062">
    <property type="entry name" value="Class_I_gatase-like"/>
</dbReference>
<evidence type="ECO:0000256" key="1">
    <source>
        <dbReference type="ARBA" id="ARBA00012266"/>
    </source>
</evidence>
<dbReference type="InterPro" id="IPR050472">
    <property type="entry name" value="Anth_synth/Amidotransfase"/>
</dbReference>
<dbReference type="InterPro" id="IPR006221">
    <property type="entry name" value="TrpG/PapA_dom"/>
</dbReference>
<dbReference type="Pfam" id="PF00117">
    <property type="entry name" value="GATase"/>
    <property type="match status" value="1"/>
</dbReference>
<evidence type="ECO:0000256" key="4">
    <source>
        <dbReference type="ARBA" id="ARBA00047683"/>
    </source>
</evidence>
<keyword evidence="2" id="KW-0315">Glutamine amidotransferase</keyword>
<keyword evidence="3 6" id="KW-0456">Lyase</keyword>
<dbReference type="EMBL" id="JBEVCJ010000015">
    <property type="protein sequence ID" value="MET1255962.1"/>
    <property type="molecule type" value="Genomic_DNA"/>
</dbReference>
<organism evidence="6 7">
    <name type="scientific">Aliikangiella maris</name>
    <dbReference type="NCBI Taxonomy" id="3162458"/>
    <lineage>
        <taxon>Bacteria</taxon>
        <taxon>Pseudomonadati</taxon>
        <taxon>Pseudomonadota</taxon>
        <taxon>Gammaproteobacteria</taxon>
        <taxon>Oceanospirillales</taxon>
        <taxon>Pleioneaceae</taxon>
        <taxon>Aliikangiella</taxon>
    </lineage>
</organism>
<dbReference type="CDD" id="cd01743">
    <property type="entry name" value="GATase1_Anthranilate_Synthase"/>
    <property type="match status" value="1"/>
</dbReference>
<evidence type="ECO:0000313" key="7">
    <source>
        <dbReference type="Proteomes" id="UP001548189"/>
    </source>
</evidence>
<reference evidence="6 7" key="1">
    <citation type="submission" date="2024-06" db="EMBL/GenBank/DDBJ databases">
        <authorList>
            <person name="Li F."/>
        </authorList>
    </citation>
    <scope>NUCLEOTIDE SEQUENCE [LARGE SCALE GENOMIC DNA]</scope>
    <source>
        <strain evidence="6 7">GXAS 311</strain>
    </source>
</reference>
<evidence type="ECO:0000256" key="3">
    <source>
        <dbReference type="ARBA" id="ARBA00023239"/>
    </source>
</evidence>
<dbReference type="PROSITE" id="PS51273">
    <property type="entry name" value="GATASE_TYPE_1"/>
    <property type="match status" value="1"/>
</dbReference>
<dbReference type="EC" id="4.1.3.27" evidence="1"/>
<dbReference type="GO" id="GO:0004049">
    <property type="term" value="F:anthranilate synthase activity"/>
    <property type="evidence" value="ECO:0007669"/>
    <property type="project" value="UniProtKB-EC"/>
</dbReference>
<dbReference type="PRINTS" id="PR00099">
    <property type="entry name" value="CPSGATASE"/>
</dbReference>
<dbReference type="RefSeq" id="WP_353896548.1">
    <property type="nucleotide sequence ID" value="NZ_JBEVCJ010000015.1"/>
</dbReference>
<gene>
    <name evidence="6" type="ORF">ABVT43_12550</name>
</gene>
<dbReference type="PANTHER" id="PTHR43418">
    <property type="entry name" value="MULTIFUNCTIONAL TRYPTOPHAN BIOSYNTHESIS PROTEIN-RELATED"/>
    <property type="match status" value="1"/>
</dbReference>
<evidence type="ECO:0000259" key="5">
    <source>
        <dbReference type="Pfam" id="PF00117"/>
    </source>
</evidence>
<accession>A0ABV2BVJ4</accession>
<dbReference type="NCBIfam" id="TIGR00566">
    <property type="entry name" value="trpG_papA"/>
    <property type="match status" value="1"/>
</dbReference>
<comment type="catalytic activity">
    <reaction evidence="4">
        <text>chorismate + L-glutamine = anthranilate + pyruvate + L-glutamate + H(+)</text>
        <dbReference type="Rhea" id="RHEA:21732"/>
        <dbReference type="ChEBI" id="CHEBI:15361"/>
        <dbReference type="ChEBI" id="CHEBI:15378"/>
        <dbReference type="ChEBI" id="CHEBI:16567"/>
        <dbReference type="ChEBI" id="CHEBI:29748"/>
        <dbReference type="ChEBI" id="CHEBI:29985"/>
        <dbReference type="ChEBI" id="CHEBI:58359"/>
        <dbReference type="EC" id="4.1.3.27"/>
    </reaction>
</comment>
<keyword evidence="7" id="KW-1185">Reference proteome</keyword>
<proteinExistence type="predicted"/>
<dbReference type="PANTHER" id="PTHR43418:SF2">
    <property type="entry name" value="BIFUNCTIONAL PROTEIN TRPGD"/>
    <property type="match status" value="1"/>
</dbReference>
<dbReference type="InterPro" id="IPR017926">
    <property type="entry name" value="GATASE"/>
</dbReference>
<dbReference type="Gene3D" id="3.40.50.880">
    <property type="match status" value="1"/>
</dbReference>
<name>A0ABV2BVJ4_9GAMM</name>
<dbReference type="PRINTS" id="PR00096">
    <property type="entry name" value="GATASE"/>
</dbReference>
<evidence type="ECO:0000256" key="2">
    <source>
        <dbReference type="ARBA" id="ARBA00022962"/>
    </source>
</evidence>
<evidence type="ECO:0000313" key="6">
    <source>
        <dbReference type="EMBL" id="MET1255962.1"/>
    </source>
</evidence>
<sequence>MKKPLTLIMIDNYDSFTYNLVNQFRLLETQVVVYRNDTPIEQIFNRKNINAFNNENSVIVISPGPGNPDSAGNSLAIIEQFAGKIPILGICLGHQAIVQHFGGKVVQAKQIIHGKADNIFYQPHPVFTDLPNPFRAARYHSLVGSQLPECLSVIAQTEDEVMAVQHRDLKILGYQFHPESVLTTFGSQLLKASLDWLTSSAQSSQRLPQSTVSVSN</sequence>
<dbReference type="Proteomes" id="UP001548189">
    <property type="component" value="Unassembled WGS sequence"/>
</dbReference>
<protein>
    <recommendedName>
        <fullName evidence="1">anthranilate synthase</fullName>
        <ecNumber evidence="1">4.1.3.27</ecNumber>
    </recommendedName>
</protein>